<organism evidence="1 2">
    <name type="scientific">Pyropia yezoensis</name>
    <name type="common">Susabi-nori</name>
    <name type="synonym">Porphyra yezoensis</name>
    <dbReference type="NCBI Taxonomy" id="2788"/>
    <lineage>
        <taxon>Eukaryota</taxon>
        <taxon>Rhodophyta</taxon>
        <taxon>Bangiophyceae</taxon>
        <taxon>Bangiales</taxon>
        <taxon>Bangiaceae</taxon>
        <taxon>Pyropia</taxon>
    </lineage>
</organism>
<dbReference type="EMBL" id="CM020620">
    <property type="protein sequence ID" value="KAK1870329.1"/>
    <property type="molecule type" value="Genomic_DNA"/>
</dbReference>
<name>A0ACC3CJL1_PYRYE</name>
<comment type="caution">
    <text evidence="1">The sequence shown here is derived from an EMBL/GenBank/DDBJ whole genome shotgun (WGS) entry which is preliminary data.</text>
</comment>
<accession>A0ACC3CJL1</accession>
<keyword evidence="2" id="KW-1185">Reference proteome</keyword>
<dbReference type="Proteomes" id="UP000798662">
    <property type="component" value="Chromosome 3"/>
</dbReference>
<sequence>MGNDEPWDVLWTGAYESTAFITALLVGAFSFIPDPTGYQDATDAAEILVYTYWRYAIVVVGLDLLFKVIVLVVQWANGVRAYTIVWTLLLMMAPWAPLLNKVVAAVLAWGSVRSLMCNRVTRNEVSCVLREYLRMGDQSLTTAAATEMVVGVEARGYTLSQKHTSTTLPENLCKRCTLAFRGAIETFLESSTRAHEGVQAREWLFDTQMDWLGGFDKVADGLWEVAFAYPVALRVDDGDLVDDYGAAGTVQKGPNPTVTTRKFLVFLFLIARSLLSVCKPLESVGEHVSKRLHSRDWWHEYWTAVLAALRKDRNNNETYDDWMDGIRSTVMRDLTAAEMRTLVRLLADHPMRQQTGKNADGKEQAMSGAYCNESGCTLNSQTALVVQRRVHP</sequence>
<proteinExistence type="predicted"/>
<gene>
    <name evidence="1" type="ORF">I4F81_012791</name>
</gene>
<evidence type="ECO:0000313" key="1">
    <source>
        <dbReference type="EMBL" id="KAK1870329.1"/>
    </source>
</evidence>
<reference evidence="1" key="1">
    <citation type="submission" date="2019-11" db="EMBL/GenBank/DDBJ databases">
        <title>Nori genome reveals adaptations in red seaweeds to the harsh intertidal environment.</title>
        <authorList>
            <person name="Wang D."/>
            <person name="Mao Y."/>
        </authorList>
    </citation>
    <scope>NUCLEOTIDE SEQUENCE</scope>
    <source>
        <tissue evidence="1">Gametophyte</tissue>
    </source>
</reference>
<evidence type="ECO:0000313" key="2">
    <source>
        <dbReference type="Proteomes" id="UP000798662"/>
    </source>
</evidence>
<protein>
    <submittedName>
        <fullName evidence="1">Uncharacterized protein</fullName>
    </submittedName>
</protein>